<dbReference type="Pfam" id="PF00171">
    <property type="entry name" value="Aldedh"/>
    <property type="match status" value="1"/>
</dbReference>
<dbReference type="InterPro" id="IPR016161">
    <property type="entry name" value="Ald_DH/histidinol_DH"/>
</dbReference>
<dbReference type="FunFam" id="3.40.309.10:FF:000009">
    <property type="entry name" value="Aldehyde dehydrogenase A"/>
    <property type="match status" value="1"/>
</dbReference>
<comment type="similarity">
    <text evidence="1">Belongs to the aldehyde dehydrogenase family.</text>
</comment>
<dbReference type="Proteomes" id="UP000278475">
    <property type="component" value="Unassembled WGS sequence"/>
</dbReference>
<dbReference type="SUPFAM" id="SSF53720">
    <property type="entry name" value="ALDH-like"/>
    <property type="match status" value="1"/>
</dbReference>
<keyword evidence="2" id="KW-0521">NADP</keyword>
<evidence type="ECO:0000259" key="5">
    <source>
        <dbReference type="Pfam" id="PF00171"/>
    </source>
</evidence>
<feature type="coiled-coil region" evidence="4">
    <location>
        <begin position="46"/>
        <end position="73"/>
    </location>
</feature>
<dbReference type="PROSITE" id="PS00070">
    <property type="entry name" value="ALDEHYDE_DEHYDR_CYS"/>
    <property type="match status" value="1"/>
</dbReference>
<dbReference type="AlphaFoldDB" id="A0A497ENE4"/>
<dbReference type="GO" id="GO:0004777">
    <property type="term" value="F:succinate-semialdehyde dehydrogenase (NAD+) activity"/>
    <property type="evidence" value="ECO:0007669"/>
    <property type="project" value="TreeGrafter"/>
</dbReference>
<evidence type="ECO:0000256" key="2">
    <source>
        <dbReference type="ARBA" id="ARBA00022857"/>
    </source>
</evidence>
<sequence>INDIMNVLHAINPATEEVVGEYTLVDVKEALSIAKNCEMAFDKWGKLTLEERIEHVRKIADELKSKREELARTAALEMGKPIKEGRREVDKCVFITEYFCEKACEFLKEEEIDIGAKKSYVRFEPIGTILGIMPWNFPYSQVVRSAIPTLLLGNTYLLKHSTYVPGCSKKLEEIFSASLPEHVFANVICRGTVASRLIKSRYIKGVAFTGSVSTGRKIARIAGADLKKVVLELGGSDPFVVLKDADIEKTVEGCVKSRFKNKGEACNAAKRIIVVKEIAQEFTERFVERVKSLNVGDPLDESTEIGPLANKEQLEKIEAQVSDALQRGAKVLAGGKRLERKGYFYEPTVLVNIKRGMRVWKEEVFGPVAPVVIARNESHAIKLANDTKFGLGASVWTRDTEKGERIAREIEAGMVYINKVVSSDARLPFGGVKQSGIGRELSRYGMLEFANIKSVVVQAV</sequence>
<evidence type="ECO:0000313" key="7">
    <source>
        <dbReference type="Proteomes" id="UP000278475"/>
    </source>
</evidence>
<organism evidence="6 7">
    <name type="scientific">Thermoproteota archaeon</name>
    <dbReference type="NCBI Taxonomy" id="2056631"/>
    <lineage>
        <taxon>Archaea</taxon>
        <taxon>Thermoproteota</taxon>
    </lineage>
</organism>
<dbReference type="EMBL" id="QMQV01000109">
    <property type="protein sequence ID" value="RLE47739.1"/>
    <property type="molecule type" value="Genomic_DNA"/>
</dbReference>
<dbReference type="Gene3D" id="3.40.309.10">
    <property type="entry name" value="Aldehyde Dehydrogenase, Chain A, domain 2"/>
    <property type="match status" value="1"/>
</dbReference>
<dbReference type="InterPro" id="IPR016162">
    <property type="entry name" value="Ald_DH_N"/>
</dbReference>
<dbReference type="GO" id="GO:0004030">
    <property type="term" value="F:aldehyde dehydrogenase [NAD(P)+] activity"/>
    <property type="evidence" value="ECO:0007669"/>
    <property type="project" value="InterPro"/>
</dbReference>
<evidence type="ECO:0000313" key="6">
    <source>
        <dbReference type="EMBL" id="RLE47739.1"/>
    </source>
</evidence>
<dbReference type="InterPro" id="IPR044148">
    <property type="entry name" value="ALDH_GabD1-like"/>
</dbReference>
<protein>
    <submittedName>
        <fullName evidence="6">NAD-dependent succinate-semialdehyde dehydrogenase</fullName>
    </submittedName>
</protein>
<gene>
    <name evidence="6" type="ORF">DRJ31_08405</name>
</gene>
<dbReference type="InterPro" id="IPR047110">
    <property type="entry name" value="GABD/Sad-like"/>
</dbReference>
<accession>A0A497ENE4</accession>
<evidence type="ECO:0000256" key="3">
    <source>
        <dbReference type="ARBA" id="ARBA00023002"/>
    </source>
</evidence>
<name>A0A497ENE4_9CREN</name>
<reference evidence="6 7" key="1">
    <citation type="submission" date="2018-06" db="EMBL/GenBank/DDBJ databases">
        <title>Extensive metabolic versatility and redundancy in microbially diverse, dynamic hydrothermal sediments.</title>
        <authorList>
            <person name="Dombrowski N."/>
            <person name="Teske A."/>
            <person name="Baker B.J."/>
        </authorList>
    </citation>
    <scope>NUCLEOTIDE SEQUENCE [LARGE SCALE GENOMIC DNA]</scope>
    <source>
        <strain evidence="6">B66_G16</strain>
    </source>
</reference>
<dbReference type="CDD" id="cd07100">
    <property type="entry name" value="ALDH_SSADH1_GabD1"/>
    <property type="match status" value="1"/>
</dbReference>
<dbReference type="InterPro" id="IPR016160">
    <property type="entry name" value="Ald_DH_CS_CYS"/>
</dbReference>
<keyword evidence="4" id="KW-0175">Coiled coil</keyword>
<dbReference type="InterPro" id="IPR016163">
    <property type="entry name" value="Ald_DH_C"/>
</dbReference>
<dbReference type="InterPro" id="IPR015590">
    <property type="entry name" value="Aldehyde_DH_dom"/>
</dbReference>
<feature type="domain" description="Aldehyde dehydrogenase" evidence="5">
    <location>
        <begin position="8"/>
        <end position="455"/>
    </location>
</feature>
<evidence type="ECO:0000256" key="4">
    <source>
        <dbReference type="SAM" id="Coils"/>
    </source>
</evidence>
<proteinExistence type="inferred from homology"/>
<feature type="non-terminal residue" evidence="6">
    <location>
        <position position="1"/>
    </location>
</feature>
<evidence type="ECO:0000256" key="1">
    <source>
        <dbReference type="ARBA" id="ARBA00009986"/>
    </source>
</evidence>
<dbReference type="Gene3D" id="3.40.605.10">
    <property type="entry name" value="Aldehyde Dehydrogenase, Chain A, domain 1"/>
    <property type="match status" value="1"/>
</dbReference>
<dbReference type="PANTHER" id="PTHR43217">
    <property type="entry name" value="SUCCINATE SEMIALDEHYDE DEHYDROGENASE [NAD(P)+] SAD"/>
    <property type="match status" value="1"/>
</dbReference>
<dbReference type="PANTHER" id="PTHR43217:SF1">
    <property type="entry name" value="SUCCINATE SEMIALDEHYDE DEHYDROGENASE [NAD(P)+] SAD"/>
    <property type="match status" value="1"/>
</dbReference>
<comment type="caution">
    <text evidence="6">The sequence shown here is derived from an EMBL/GenBank/DDBJ whole genome shotgun (WGS) entry which is preliminary data.</text>
</comment>
<keyword evidence="3" id="KW-0560">Oxidoreductase</keyword>